<reference evidence="2 3" key="1">
    <citation type="submission" date="2017-11" db="EMBL/GenBank/DDBJ databases">
        <title>Genome sequence of Pantoea cypripedii NE1.</title>
        <authorList>
            <person name="Nascimento F.X."/>
        </authorList>
    </citation>
    <scope>NUCLEOTIDE SEQUENCE [LARGE SCALE GENOMIC DNA]</scope>
    <source>
        <strain evidence="2 3">NE1</strain>
    </source>
</reference>
<feature type="compositionally biased region" description="Polar residues" evidence="1">
    <location>
        <begin position="1"/>
        <end position="13"/>
    </location>
</feature>
<feature type="region of interest" description="Disordered" evidence="1">
    <location>
        <begin position="1"/>
        <end position="20"/>
    </location>
</feature>
<evidence type="ECO:0000313" key="2">
    <source>
        <dbReference type="EMBL" id="QGY29010.1"/>
    </source>
</evidence>
<name>A0A6B9G2Q2_PANCY</name>
<dbReference type="RefSeq" id="WP_208714879.1">
    <property type="nucleotide sequence ID" value="NZ_CP024768.1"/>
</dbReference>
<organism evidence="2 3">
    <name type="scientific">Pantoea cypripedii</name>
    <name type="common">Pectobacterium cypripedii</name>
    <name type="synonym">Erwinia cypripedii</name>
    <dbReference type="NCBI Taxonomy" id="55209"/>
    <lineage>
        <taxon>Bacteria</taxon>
        <taxon>Pseudomonadati</taxon>
        <taxon>Pseudomonadota</taxon>
        <taxon>Gammaproteobacteria</taxon>
        <taxon>Enterobacterales</taxon>
        <taxon>Erwiniaceae</taxon>
        <taxon>Pantoea</taxon>
    </lineage>
</organism>
<gene>
    <name evidence="2" type="ORF">CUN67_08735</name>
</gene>
<protein>
    <submittedName>
        <fullName evidence="2">Uncharacterized protein</fullName>
    </submittedName>
</protein>
<dbReference type="EMBL" id="CP024768">
    <property type="protein sequence ID" value="QGY29010.1"/>
    <property type="molecule type" value="Genomic_DNA"/>
</dbReference>
<accession>A0A6B9G2Q2</accession>
<proteinExistence type="predicted"/>
<dbReference type="Proteomes" id="UP000502005">
    <property type="component" value="Chromosome"/>
</dbReference>
<dbReference type="AlphaFoldDB" id="A0A6B9G2Q2"/>
<evidence type="ECO:0000256" key="1">
    <source>
        <dbReference type="SAM" id="MobiDB-lite"/>
    </source>
</evidence>
<evidence type="ECO:0000313" key="3">
    <source>
        <dbReference type="Proteomes" id="UP000502005"/>
    </source>
</evidence>
<sequence length="594" mass="67332">MDVTRNTSASVSQVADEPTPATAQSALNVSHVVNKPTFDLSSFYISPNTPISFVNIDFNDRSYQNMWSGAWREKLATMQQVIKEKYEGKDYRFARVGDYLLAKHYPSAKGCDYRPAEFDLNGNNMVAHGTNAAVLLYSVINCNLQIVPVIKQLKLLGMEHQYIKDQSEGNYYQLCSGVRVTGLYYSSADFSDEKQMAMAAAKNGDGSFGSMQVVIFGDGYDRGDLLQDADNQETRKMVNIRGVAARNTQEKNIILESFREIYDTTRNEKIKTLYVCTFDILDETLYKRDINGRPDLRYILASSDTIDSLSHPSLNLTHIENNPTGLLENYLIDKDTPISFENINFEDQAMLFRIWDITARYELDKIRQDLKATYADGNFPCKTIGEYRASLPAPQPGDINFRPAAFDPDKNNVAHGTNLDVVTHAIINCGLQLVPGMEQLLRLGQQHEYTDKANPELSWLLSVAVRATTLSNLHSNFHDAESFAREAAKETTNLLSAIQVVVIGDGVNQRDMYANLNNESAFERINIWLLALKDDNDKRIVMDWLRLVRDTLGIEEINKLRFCTFEDIDDCRWEDSHPVRPKLAELMEKSHTIE</sequence>